<proteinExistence type="predicted"/>
<evidence type="ECO:0000313" key="2">
    <source>
        <dbReference type="Proteomes" id="UP000608522"/>
    </source>
</evidence>
<sequence>MTETTVNLSQIARTARVGRAAVANWRRLHDDFPRPVGGTETSPVFLLAAAEQWLRTHDRIPQPPSEPAPPRLPATVTFGNGRIVTIYGPELHTAPAWNGDADEEAFSGFLDPGRDGIPWPTASARIDLPGAAPLR</sequence>
<comment type="caution">
    <text evidence="1">The sequence shown here is derived from an EMBL/GenBank/DDBJ whole genome shotgun (WGS) entry which is preliminary data.</text>
</comment>
<gene>
    <name evidence="1" type="ORF">Sspor_01670</name>
</gene>
<dbReference type="RefSeq" id="WP_202197289.1">
    <property type="nucleotide sequence ID" value="NZ_BAAATO010000022.1"/>
</dbReference>
<evidence type="ECO:0000313" key="1">
    <source>
        <dbReference type="EMBL" id="GHI74606.1"/>
    </source>
</evidence>
<organism evidence="1 2">
    <name type="scientific">Streptomyces spororaveus</name>
    <dbReference type="NCBI Taxonomy" id="284039"/>
    <lineage>
        <taxon>Bacteria</taxon>
        <taxon>Bacillati</taxon>
        <taxon>Actinomycetota</taxon>
        <taxon>Actinomycetes</taxon>
        <taxon>Kitasatosporales</taxon>
        <taxon>Streptomycetaceae</taxon>
        <taxon>Streptomyces</taxon>
    </lineage>
</organism>
<accession>A0ABQ3T2J9</accession>
<dbReference type="EMBL" id="BNED01000002">
    <property type="protein sequence ID" value="GHI74606.1"/>
    <property type="molecule type" value="Genomic_DNA"/>
</dbReference>
<keyword evidence="2" id="KW-1185">Reference proteome</keyword>
<name>A0ABQ3T2J9_9ACTN</name>
<protein>
    <submittedName>
        <fullName evidence="1">Uncharacterized protein</fullName>
    </submittedName>
</protein>
<reference evidence="2" key="1">
    <citation type="submission" date="2023-07" db="EMBL/GenBank/DDBJ databases">
        <title>Whole genome shotgun sequence of Streptomyces spororaveus NBRC 15456.</title>
        <authorList>
            <person name="Komaki H."/>
            <person name="Tamura T."/>
        </authorList>
    </citation>
    <scope>NUCLEOTIDE SEQUENCE [LARGE SCALE GENOMIC DNA]</scope>
    <source>
        <strain evidence="2">NBRC 15456</strain>
    </source>
</reference>
<dbReference type="Proteomes" id="UP000608522">
    <property type="component" value="Unassembled WGS sequence"/>
</dbReference>